<accession>A0A6J5GYN7</accession>
<evidence type="ECO:0000256" key="2">
    <source>
        <dbReference type="SAM" id="Phobius"/>
    </source>
</evidence>
<organism evidence="3 4">
    <name type="scientific">Paraburkholderia fynbosensis</name>
    <dbReference type="NCBI Taxonomy" id="1200993"/>
    <lineage>
        <taxon>Bacteria</taxon>
        <taxon>Pseudomonadati</taxon>
        <taxon>Pseudomonadota</taxon>
        <taxon>Betaproteobacteria</taxon>
        <taxon>Burkholderiales</taxon>
        <taxon>Burkholderiaceae</taxon>
        <taxon>Paraburkholderia</taxon>
    </lineage>
</organism>
<gene>
    <name evidence="3" type="ORF">LMG27177_06787</name>
</gene>
<reference evidence="3 4" key="1">
    <citation type="submission" date="2020-04" db="EMBL/GenBank/DDBJ databases">
        <authorList>
            <person name="De Canck E."/>
        </authorList>
    </citation>
    <scope>NUCLEOTIDE SEQUENCE [LARGE SCALE GENOMIC DNA]</scope>
    <source>
        <strain evidence="3 4">LMG 27177</strain>
    </source>
</reference>
<protein>
    <submittedName>
        <fullName evidence="3">Uncharacterized protein</fullName>
    </submittedName>
</protein>
<keyword evidence="2" id="KW-0472">Membrane</keyword>
<dbReference type="AlphaFoldDB" id="A0A6J5GYN7"/>
<name>A0A6J5GYN7_9BURK</name>
<evidence type="ECO:0000256" key="1">
    <source>
        <dbReference type="SAM" id="MobiDB-lite"/>
    </source>
</evidence>
<dbReference type="Proteomes" id="UP000494252">
    <property type="component" value="Unassembled WGS sequence"/>
</dbReference>
<evidence type="ECO:0000313" key="4">
    <source>
        <dbReference type="Proteomes" id="UP000494252"/>
    </source>
</evidence>
<dbReference type="EMBL" id="CADIKI010000029">
    <property type="protein sequence ID" value="CAB3809370.1"/>
    <property type="molecule type" value="Genomic_DNA"/>
</dbReference>
<keyword evidence="4" id="KW-1185">Reference proteome</keyword>
<evidence type="ECO:0000313" key="3">
    <source>
        <dbReference type="EMBL" id="CAB3809370.1"/>
    </source>
</evidence>
<feature type="transmembrane region" description="Helical" evidence="2">
    <location>
        <begin position="18"/>
        <end position="42"/>
    </location>
</feature>
<keyword evidence="2" id="KW-0812">Transmembrane</keyword>
<proteinExistence type="predicted"/>
<feature type="region of interest" description="Disordered" evidence="1">
    <location>
        <begin position="69"/>
        <end position="88"/>
    </location>
</feature>
<keyword evidence="2" id="KW-1133">Transmembrane helix</keyword>
<sequence>MTCRFSDTAETKSVGTSAIIAVAAVALVALCLTGIAAFAGLLPDSDRVAIAMTATPIVDIQVDVRRNDAEPRLEPQLEDGNPGASTNY</sequence>